<sequence>MESVAVVAVPFPAQGHLNGMLHLSLLLASRGLPVHFAAPAQHVRQARARVHGWDPKALSSVEFHGFDVPEYASPPPDPAAASPFPSHLLPMCEAYVAGARAPVAALLAAASSRHRRVVVLYDRLSSFAAPEAARVPNAEAFCLQCAAASHDCAWTDAGRRLLRARGLGGAPPVEDCMDREFVEYVVGTQGDSRSPAFAGVVANTSRVVEGEFIDVAARDPEYRGKKLFAVIEKAMASDEGLAMQERAKELRESIRASVAEGGSSREDLDEFFAYITR</sequence>
<dbReference type="InterPro" id="IPR058980">
    <property type="entry name" value="Glyco_transf_N"/>
</dbReference>
<evidence type="ECO:0000313" key="4">
    <source>
        <dbReference type="Proteomes" id="UP000324897"/>
    </source>
</evidence>
<dbReference type="GO" id="GO:0008194">
    <property type="term" value="F:UDP-glycosyltransferase activity"/>
    <property type="evidence" value="ECO:0007669"/>
    <property type="project" value="UniProtKB-ARBA"/>
</dbReference>
<dbReference type="Pfam" id="PF26168">
    <property type="entry name" value="Glyco_transf_N"/>
    <property type="match status" value="1"/>
</dbReference>
<evidence type="ECO:0000313" key="3">
    <source>
        <dbReference type="EMBL" id="TVU14938.1"/>
    </source>
</evidence>
<dbReference type="SUPFAM" id="SSF53756">
    <property type="entry name" value="UDP-Glycosyltransferase/glycogen phosphorylase"/>
    <property type="match status" value="2"/>
</dbReference>
<dbReference type="PANTHER" id="PTHR48044">
    <property type="entry name" value="GLYCOSYLTRANSFERASE"/>
    <property type="match status" value="1"/>
</dbReference>
<dbReference type="GO" id="GO:1901135">
    <property type="term" value="P:carbohydrate derivative metabolic process"/>
    <property type="evidence" value="ECO:0007669"/>
    <property type="project" value="UniProtKB-ARBA"/>
</dbReference>
<comment type="caution">
    <text evidence="3">The sequence shown here is derived from an EMBL/GenBank/DDBJ whole genome shotgun (WGS) entry which is preliminary data.</text>
</comment>
<comment type="similarity">
    <text evidence="1">Belongs to the UDP-glycosyltransferase family.</text>
</comment>
<dbReference type="EMBL" id="RWGY01000031">
    <property type="protein sequence ID" value="TVU14938.1"/>
    <property type="molecule type" value="Genomic_DNA"/>
</dbReference>
<protein>
    <recommendedName>
        <fullName evidence="2">Glycosyltransferase N-terminal domain-containing protein</fullName>
    </recommendedName>
</protein>
<gene>
    <name evidence="3" type="ORF">EJB05_38435</name>
</gene>
<name>A0A5J9TVV7_9POAL</name>
<feature type="domain" description="Glycosyltransferase N-terminal" evidence="2">
    <location>
        <begin position="2"/>
        <end position="230"/>
    </location>
</feature>
<feature type="non-terminal residue" evidence="3">
    <location>
        <position position="1"/>
    </location>
</feature>
<dbReference type="Gene3D" id="3.40.50.2000">
    <property type="entry name" value="Glycogen Phosphorylase B"/>
    <property type="match status" value="3"/>
</dbReference>
<keyword evidence="4" id="KW-1185">Reference proteome</keyword>
<dbReference type="Proteomes" id="UP000324897">
    <property type="component" value="Unassembled WGS sequence"/>
</dbReference>
<evidence type="ECO:0000256" key="1">
    <source>
        <dbReference type="ARBA" id="ARBA00009995"/>
    </source>
</evidence>
<dbReference type="AlphaFoldDB" id="A0A5J9TVV7"/>
<proteinExistence type="inferred from homology"/>
<evidence type="ECO:0000259" key="2">
    <source>
        <dbReference type="Pfam" id="PF26168"/>
    </source>
</evidence>
<reference evidence="3 4" key="1">
    <citation type="journal article" date="2019" name="Sci. Rep.">
        <title>A high-quality genome of Eragrostis curvula grass provides insights into Poaceae evolution and supports new strategies to enhance forage quality.</title>
        <authorList>
            <person name="Carballo J."/>
            <person name="Santos B.A.C.M."/>
            <person name="Zappacosta D."/>
            <person name="Garbus I."/>
            <person name="Selva J.P."/>
            <person name="Gallo C.A."/>
            <person name="Diaz A."/>
            <person name="Albertini E."/>
            <person name="Caccamo M."/>
            <person name="Echenique V."/>
        </authorList>
    </citation>
    <scope>NUCLEOTIDE SEQUENCE [LARGE SCALE GENOMIC DNA]</scope>
    <source>
        <strain evidence="4">cv. Victoria</strain>
        <tissue evidence="3">Leaf</tissue>
    </source>
</reference>
<accession>A0A5J9TVV7</accession>
<organism evidence="3 4">
    <name type="scientific">Eragrostis curvula</name>
    <name type="common">weeping love grass</name>
    <dbReference type="NCBI Taxonomy" id="38414"/>
    <lineage>
        <taxon>Eukaryota</taxon>
        <taxon>Viridiplantae</taxon>
        <taxon>Streptophyta</taxon>
        <taxon>Embryophyta</taxon>
        <taxon>Tracheophyta</taxon>
        <taxon>Spermatophyta</taxon>
        <taxon>Magnoliopsida</taxon>
        <taxon>Liliopsida</taxon>
        <taxon>Poales</taxon>
        <taxon>Poaceae</taxon>
        <taxon>PACMAD clade</taxon>
        <taxon>Chloridoideae</taxon>
        <taxon>Eragrostideae</taxon>
        <taxon>Eragrostidinae</taxon>
        <taxon>Eragrostis</taxon>
    </lineage>
</organism>
<dbReference type="PANTHER" id="PTHR48044:SF25">
    <property type="entry name" value="GLYCOSYLTRANSFERASE"/>
    <property type="match status" value="1"/>
</dbReference>
<dbReference type="OrthoDB" id="5835829at2759"/>
<dbReference type="Gramene" id="TVU14938">
    <property type="protein sequence ID" value="TVU14938"/>
    <property type="gene ID" value="EJB05_38435"/>
</dbReference>